<evidence type="ECO:0000313" key="2">
    <source>
        <dbReference type="Proteomes" id="UP000054350"/>
    </source>
</evidence>
<protein>
    <submittedName>
        <fullName evidence="1">Uncharacterized protein</fullName>
    </submittedName>
</protein>
<dbReference type="VEuPathDB" id="FungiDB:AMAG_19033"/>
<proteinExistence type="predicted"/>
<organism evidence="1 2">
    <name type="scientific">Allomyces macrogynus (strain ATCC 38327)</name>
    <name type="common">Allomyces javanicus var. macrogynus</name>
    <dbReference type="NCBI Taxonomy" id="578462"/>
    <lineage>
        <taxon>Eukaryota</taxon>
        <taxon>Fungi</taxon>
        <taxon>Fungi incertae sedis</taxon>
        <taxon>Blastocladiomycota</taxon>
        <taxon>Blastocladiomycetes</taxon>
        <taxon>Blastocladiales</taxon>
        <taxon>Blastocladiaceae</taxon>
        <taxon>Allomyces</taxon>
    </lineage>
</organism>
<reference evidence="2" key="2">
    <citation type="submission" date="2009-11" db="EMBL/GenBank/DDBJ databases">
        <title>The Genome Sequence of Allomyces macrogynus strain ATCC 38327.</title>
        <authorList>
            <consortium name="The Broad Institute Genome Sequencing Platform"/>
            <person name="Russ C."/>
            <person name="Cuomo C."/>
            <person name="Shea T."/>
            <person name="Young S.K."/>
            <person name="Zeng Q."/>
            <person name="Koehrsen M."/>
            <person name="Haas B."/>
            <person name="Borodovsky M."/>
            <person name="Guigo R."/>
            <person name="Alvarado L."/>
            <person name="Berlin A."/>
            <person name="Borenstein D."/>
            <person name="Chen Z."/>
            <person name="Engels R."/>
            <person name="Freedman E."/>
            <person name="Gellesch M."/>
            <person name="Goldberg J."/>
            <person name="Griggs A."/>
            <person name="Gujja S."/>
            <person name="Heiman D."/>
            <person name="Hepburn T."/>
            <person name="Howarth C."/>
            <person name="Jen D."/>
            <person name="Larson L."/>
            <person name="Lewis B."/>
            <person name="Mehta T."/>
            <person name="Park D."/>
            <person name="Pearson M."/>
            <person name="Roberts A."/>
            <person name="Saif S."/>
            <person name="Shenoy N."/>
            <person name="Sisk P."/>
            <person name="Stolte C."/>
            <person name="Sykes S."/>
            <person name="Walk T."/>
            <person name="White J."/>
            <person name="Yandava C."/>
            <person name="Burger G."/>
            <person name="Gray M.W."/>
            <person name="Holland P.W.H."/>
            <person name="King N."/>
            <person name="Lang F.B.F."/>
            <person name="Roger A.J."/>
            <person name="Ruiz-Trillo I."/>
            <person name="Lander E."/>
            <person name="Nusbaum C."/>
        </authorList>
    </citation>
    <scope>NUCLEOTIDE SEQUENCE [LARGE SCALE GENOMIC DNA]</scope>
    <source>
        <strain evidence="2">ATCC 38327</strain>
    </source>
</reference>
<evidence type="ECO:0000313" key="1">
    <source>
        <dbReference type="EMBL" id="KNE63679.1"/>
    </source>
</evidence>
<accession>A0A0L0SMS6</accession>
<sequence>MLDERRVLFFSSLPVLIWQLASLPRIRRADAPRDLLQFVIDNRAALPVSDRIRELVLVADLHPYEGLALTVSVSESLDLDPRGMVPPLRIQYAGSSITSDNAVQTRLSRDITVVYLA</sequence>
<dbReference type="AlphaFoldDB" id="A0A0L0SMS6"/>
<gene>
    <name evidence="1" type="ORF">AMAG_19033</name>
</gene>
<name>A0A0L0SMS6_ALLM3</name>
<keyword evidence="2" id="KW-1185">Reference proteome</keyword>
<reference evidence="1 2" key="1">
    <citation type="submission" date="2009-11" db="EMBL/GenBank/DDBJ databases">
        <title>Annotation of Allomyces macrogynus ATCC 38327.</title>
        <authorList>
            <consortium name="The Broad Institute Genome Sequencing Platform"/>
            <person name="Russ C."/>
            <person name="Cuomo C."/>
            <person name="Burger G."/>
            <person name="Gray M.W."/>
            <person name="Holland P.W.H."/>
            <person name="King N."/>
            <person name="Lang F.B.F."/>
            <person name="Roger A.J."/>
            <person name="Ruiz-Trillo I."/>
            <person name="Young S.K."/>
            <person name="Zeng Q."/>
            <person name="Gargeya S."/>
            <person name="Fitzgerald M."/>
            <person name="Haas B."/>
            <person name="Abouelleil A."/>
            <person name="Alvarado L."/>
            <person name="Arachchi H.M."/>
            <person name="Berlin A."/>
            <person name="Chapman S.B."/>
            <person name="Gearin G."/>
            <person name="Goldberg J."/>
            <person name="Griggs A."/>
            <person name="Gujja S."/>
            <person name="Hansen M."/>
            <person name="Heiman D."/>
            <person name="Howarth C."/>
            <person name="Larimer J."/>
            <person name="Lui A."/>
            <person name="MacDonald P.J.P."/>
            <person name="McCowen C."/>
            <person name="Montmayeur A."/>
            <person name="Murphy C."/>
            <person name="Neiman D."/>
            <person name="Pearson M."/>
            <person name="Priest M."/>
            <person name="Roberts A."/>
            <person name="Saif S."/>
            <person name="Shea T."/>
            <person name="Sisk P."/>
            <person name="Stolte C."/>
            <person name="Sykes S."/>
            <person name="Wortman J."/>
            <person name="Nusbaum C."/>
            <person name="Birren B."/>
        </authorList>
    </citation>
    <scope>NUCLEOTIDE SEQUENCE [LARGE SCALE GENOMIC DNA]</scope>
    <source>
        <strain evidence="1 2">ATCC 38327</strain>
    </source>
</reference>
<dbReference type="EMBL" id="GG745342">
    <property type="protein sequence ID" value="KNE63679.1"/>
    <property type="molecule type" value="Genomic_DNA"/>
</dbReference>
<dbReference type="Proteomes" id="UP000054350">
    <property type="component" value="Unassembled WGS sequence"/>
</dbReference>